<evidence type="ECO:0000256" key="1">
    <source>
        <dbReference type="ARBA" id="ARBA00001966"/>
    </source>
</evidence>
<dbReference type="PANTHER" id="PTHR30352">
    <property type="entry name" value="PYRUVATE FORMATE-LYASE-ACTIVATING ENZYME"/>
    <property type="match status" value="1"/>
</dbReference>
<dbReference type="KEGG" id="jde:Jden_1397"/>
<evidence type="ECO:0000256" key="3">
    <source>
        <dbReference type="ARBA" id="ARBA00009777"/>
    </source>
</evidence>
<sequence length="310" mass="33801">MANAPTHPCNVISDGRAGTHTITSDVDIDKDGLAVPGKAAVGRQLAAGINGLGTADVDRHERFEQMRAGLLGSVHSWELVTAVDGPGTRMTLFLAGCPLRCLYCHNPDTMKMKDGEAVTADEIVKRIARYKGIFEVTGGGLTLSGGEVLMQPAFAANILHQTHEMGIHTTIDTSGFLGAACTDEMLDDIDLVLLDVKAGDEDTYKKVTGRALQPTLDFGQRLADAGKEIWIRFVLVPGLTDSWENVEKVADHVANWATVSRVEVLPFHQMGRDKWANLGMTYELEDTQPPSKEDIERVRDQFRARGLTVY</sequence>
<name>C7R4J3_JONDD</name>
<dbReference type="NCBIfam" id="TIGR02493">
    <property type="entry name" value="PFLA"/>
    <property type="match status" value="1"/>
</dbReference>
<organism evidence="12 13">
    <name type="scientific">Jonesia denitrificans (strain ATCC 14870 / DSM 20603 / BCRC 15368 / CIP 55.134 / JCM 11481 / NBRC 15587 / NCTC 10816 / Prevot 55134)</name>
    <name type="common">Listeria denitrificans</name>
    <dbReference type="NCBI Taxonomy" id="471856"/>
    <lineage>
        <taxon>Bacteria</taxon>
        <taxon>Bacillati</taxon>
        <taxon>Actinomycetota</taxon>
        <taxon>Actinomycetes</taxon>
        <taxon>Micrococcales</taxon>
        <taxon>Jonesiaceae</taxon>
        <taxon>Jonesia</taxon>
    </lineage>
</organism>
<comment type="cofactor">
    <cofactor evidence="1">
        <name>[4Fe-4S] cluster</name>
        <dbReference type="ChEBI" id="CHEBI:49883"/>
    </cofactor>
</comment>
<dbReference type="GO" id="GO:0016829">
    <property type="term" value="F:lyase activity"/>
    <property type="evidence" value="ECO:0007669"/>
    <property type="project" value="UniProtKB-KW"/>
</dbReference>
<dbReference type="SUPFAM" id="SSF102114">
    <property type="entry name" value="Radical SAM enzymes"/>
    <property type="match status" value="1"/>
</dbReference>
<dbReference type="RefSeq" id="WP_015771678.1">
    <property type="nucleotide sequence ID" value="NC_013174.1"/>
</dbReference>
<dbReference type="GO" id="GO:0046872">
    <property type="term" value="F:metal ion binding"/>
    <property type="evidence" value="ECO:0007669"/>
    <property type="project" value="UniProtKB-KW"/>
</dbReference>
<dbReference type="GO" id="GO:0043365">
    <property type="term" value="F:[formate-C-acetyltransferase]-activating enzyme activity"/>
    <property type="evidence" value="ECO:0007669"/>
    <property type="project" value="InterPro"/>
</dbReference>
<dbReference type="InterPro" id="IPR058240">
    <property type="entry name" value="rSAM_sf"/>
</dbReference>
<proteinExistence type="inferred from homology"/>
<feature type="domain" description="Radical SAM core" evidence="11">
    <location>
        <begin position="83"/>
        <end position="305"/>
    </location>
</feature>
<dbReference type="InterPro" id="IPR012838">
    <property type="entry name" value="PFL1_activating"/>
</dbReference>
<keyword evidence="6" id="KW-0949">S-adenosyl-L-methionine</keyword>
<dbReference type="AlphaFoldDB" id="C7R4J3"/>
<reference evidence="12 13" key="1">
    <citation type="journal article" date="2009" name="Stand. Genomic Sci.">
        <title>Complete genome sequence of Jonesia denitrificans type strain (Prevot 55134).</title>
        <authorList>
            <person name="Pukall R."/>
            <person name="Gehrich-Schroter G."/>
            <person name="Lapidus A."/>
            <person name="Nolan M."/>
            <person name="Glavina Del Rio T."/>
            <person name="Lucas S."/>
            <person name="Chen F."/>
            <person name="Tice H."/>
            <person name="Pitluck S."/>
            <person name="Cheng J.F."/>
            <person name="Copeland A."/>
            <person name="Saunders E."/>
            <person name="Brettin T."/>
            <person name="Detter J.C."/>
            <person name="Bruce D."/>
            <person name="Goodwin L."/>
            <person name="Pati A."/>
            <person name="Ivanova N."/>
            <person name="Mavromatis K."/>
            <person name="Ovchinnikova G."/>
            <person name="Chen A."/>
            <person name="Palaniappan K."/>
            <person name="Land M."/>
            <person name="Hauser L."/>
            <person name="Chang Y.J."/>
            <person name="Jeffries C.D."/>
            <person name="Chain P."/>
            <person name="Goker M."/>
            <person name="Bristow J."/>
            <person name="Eisen J.A."/>
            <person name="Markowitz V."/>
            <person name="Hugenholtz P."/>
            <person name="Kyrpides N.C."/>
            <person name="Klenk H.P."/>
            <person name="Han C."/>
        </authorList>
    </citation>
    <scope>NUCLEOTIDE SEQUENCE [LARGE SCALE GENOMIC DNA]</scope>
    <source>
        <strain evidence="13">ATCC 14870 / DSM 20603 / BCRC 15368 / CIP 55.134 / JCM 11481 / NBRC 15587 / NCTC 10816 / Prevot 55134</strain>
    </source>
</reference>
<dbReference type="InterPro" id="IPR007197">
    <property type="entry name" value="rSAM"/>
</dbReference>
<keyword evidence="13" id="KW-1185">Reference proteome</keyword>
<evidence type="ECO:0000256" key="7">
    <source>
        <dbReference type="ARBA" id="ARBA00022723"/>
    </source>
</evidence>
<dbReference type="eggNOG" id="COG1180">
    <property type="taxonomic scope" value="Bacteria"/>
</dbReference>
<dbReference type="GO" id="GO:0051539">
    <property type="term" value="F:4 iron, 4 sulfur cluster binding"/>
    <property type="evidence" value="ECO:0007669"/>
    <property type="project" value="UniProtKB-KW"/>
</dbReference>
<dbReference type="EMBL" id="CP001706">
    <property type="protein sequence ID" value="ACV09050.1"/>
    <property type="molecule type" value="Genomic_DNA"/>
</dbReference>
<dbReference type="Proteomes" id="UP000000628">
    <property type="component" value="Chromosome"/>
</dbReference>
<dbReference type="HOGENOM" id="CLU_058969_1_1_11"/>
<dbReference type="CDD" id="cd01335">
    <property type="entry name" value="Radical_SAM"/>
    <property type="match status" value="1"/>
</dbReference>
<dbReference type="PROSITE" id="PS51918">
    <property type="entry name" value="RADICAL_SAM"/>
    <property type="match status" value="1"/>
</dbReference>
<keyword evidence="12" id="KW-0670">Pyruvate</keyword>
<evidence type="ECO:0000256" key="8">
    <source>
        <dbReference type="ARBA" id="ARBA00023002"/>
    </source>
</evidence>
<dbReference type="InterPro" id="IPR034457">
    <property type="entry name" value="Organic_radical-activating"/>
</dbReference>
<keyword evidence="5" id="KW-0004">4Fe-4S</keyword>
<evidence type="ECO:0000256" key="5">
    <source>
        <dbReference type="ARBA" id="ARBA00022485"/>
    </source>
</evidence>
<accession>C7R4J3</accession>
<dbReference type="OrthoDB" id="9782387at2"/>
<keyword evidence="8 12" id="KW-0560">Oxidoreductase</keyword>
<dbReference type="STRING" id="471856.Jden_1397"/>
<dbReference type="InterPro" id="IPR013785">
    <property type="entry name" value="Aldolase_TIM"/>
</dbReference>
<evidence type="ECO:0000256" key="2">
    <source>
        <dbReference type="ARBA" id="ARBA00003141"/>
    </source>
</evidence>
<comment type="function">
    <text evidence="2">Activation of pyruvate formate-lyase under anaerobic conditions by generation of an organic free radical, using S-adenosylmethionine and reduced flavodoxin as cosubstrates to produce 5'-deoxy-adenosine.</text>
</comment>
<evidence type="ECO:0000259" key="11">
    <source>
        <dbReference type="PROSITE" id="PS51918"/>
    </source>
</evidence>
<gene>
    <name evidence="12" type="ordered locus">Jden_1397</name>
</gene>
<dbReference type="SFLD" id="SFLDS00029">
    <property type="entry name" value="Radical_SAM"/>
    <property type="match status" value="1"/>
</dbReference>
<dbReference type="Pfam" id="PF04055">
    <property type="entry name" value="Radical_SAM"/>
    <property type="match status" value="1"/>
</dbReference>
<evidence type="ECO:0000256" key="10">
    <source>
        <dbReference type="ARBA" id="ARBA00023014"/>
    </source>
</evidence>
<dbReference type="PANTHER" id="PTHR30352:SF5">
    <property type="entry name" value="PYRUVATE FORMATE-LYASE 1-ACTIVATING ENZYME"/>
    <property type="match status" value="1"/>
</dbReference>
<evidence type="ECO:0000313" key="13">
    <source>
        <dbReference type="Proteomes" id="UP000000628"/>
    </source>
</evidence>
<evidence type="ECO:0000256" key="6">
    <source>
        <dbReference type="ARBA" id="ARBA00022691"/>
    </source>
</evidence>
<dbReference type="PROSITE" id="PS01087">
    <property type="entry name" value="RADICAL_ACTIVATING"/>
    <property type="match status" value="1"/>
</dbReference>
<keyword evidence="7" id="KW-0479">Metal-binding</keyword>
<comment type="similarity">
    <text evidence="3">Belongs to the organic radical-activating enzymes family.</text>
</comment>
<keyword evidence="12" id="KW-0456">Lyase</keyword>
<protein>
    <recommendedName>
        <fullName evidence="4">Pyruvate formate-lyase-activating enzyme</fullName>
    </recommendedName>
</protein>
<dbReference type="Gene3D" id="3.20.20.70">
    <property type="entry name" value="Aldolase class I"/>
    <property type="match status" value="1"/>
</dbReference>
<dbReference type="SFLD" id="SFLDG01066">
    <property type="entry name" value="organic_radical-activating_enz"/>
    <property type="match status" value="1"/>
</dbReference>
<keyword evidence="9" id="KW-0408">Iron</keyword>
<evidence type="ECO:0000313" key="12">
    <source>
        <dbReference type="EMBL" id="ACV09050.1"/>
    </source>
</evidence>
<dbReference type="InterPro" id="IPR001989">
    <property type="entry name" value="Radical_activat_CS"/>
</dbReference>
<evidence type="ECO:0000256" key="4">
    <source>
        <dbReference type="ARBA" id="ARBA00021356"/>
    </source>
</evidence>
<keyword evidence="10" id="KW-0411">Iron-sulfur</keyword>
<evidence type="ECO:0000256" key="9">
    <source>
        <dbReference type="ARBA" id="ARBA00023004"/>
    </source>
</evidence>